<dbReference type="InParanoid" id="A0A0C3GKF2"/>
<evidence type="ECO:0000313" key="2">
    <source>
        <dbReference type="Proteomes" id="UP000054166"/>
    </source>
</evidence>
<dbReference type="EMBL" id="KN832970">
    <property type="protein sequence ID" value="KIM92079.1"/>
    <property type="molecule type" value="Genomic_DNA"/>
</dbReference>
<reference evidence="2" key="2">
    <citation type="submission" date="2015-01" db="EMBL/GenBank/DDBJ databases">
        <title>Evolutionary Origins and Diversification of the Mycorrhizal Mutualists.</title>
        <authorList>
            <consortium name="DOE Joint Genome Institute"/>
            <consortium name="Mycorrhizal Genomics Consortium"/>
            <person name="Kohler A."/>
            <person name="Kuo A."/>
            <person name="Nagy L.G."/>
            <person name="Floudas D."/>
            <person name="Copeland A."/>
            <person name="Barry K.W."/>
            <person name="Cichocki N."/>
            <person name="Veneault-Fourrey C."/>
            <person name="LaButti K."/>
            <person name="Lindquist E.A."/>
            <person name="Lipzen A."/>
            <person name="Lundell T."/>
            <person name="Morin E."/>
            <person name="Murat C."/>
            <person name="Riley R."/>
            <person name="Ohm R."/>
            <person name="Sun H."/>
            <person name="Tunlid A."/>
            <person name="Henrissat B."/>
            <person name="Grigoriev I.V."/>
            <person name="Hibbett D.S."/>
            <person name="Martin F."/>
        </authorList>
    </citation>
    <scope>NUCLEOTIDE SEQUENCE [LARGE SCALE GENOMIC DNA]</scope>
    <source>
        <strain evidence="2">F 1598</strain>
    </source>
</reference>
<organism evidence="1 2">
    <name type="scientific">Piloderma croceum (strain F 1598)</name>
    <dbReference type="NCBI Taxonomy" id="765440"/>
    <lineage>
        <taxon>Eukaryota</taxon>
        <taxon>Fungi</taxon>
        <taxon>Dikarya</taxon>
        <taxon>Basidiomycota</taxon>
        <taxon>Agaricomycotina</taxon>
        <taxon>Agaricomycetes</taxon>
        <taxon>Agaricomycetidae</taxon>
        <taxon>Atheliales</taxon>
        <taxon>Atheliaceae</taxon>
        <taxon>Piloderma</taxon>
    </lineage>
</organism>
<dbReference type="AlphaFoldDB" id="A0A0C3GKF2"/>
<name>A0A0C3GKF2_PILCF</name>
<proteinExistence type="predicted"/>
<dbReference type="HOGENOM" id="CLU_1475683_0_0_1"/>
<gene>
    <name evidence="1" type="ORF">PILCRDRAFT_111333</name>
</gene>
<accession>A0A0C3GKF2</accession>
<reference evidence="1 2" key="1">
    <citation type="submission" date="2014-04" db="EMBL/GenBank/DDBJ databases">
        <authorList>
            <consortium name="DOE Joint Genome Institute"/>
            <person name="Kuo A."/>
            <person name="Tarkka M."/>
            <person name="Buscot F."/>
            <person name="Kohler A."/>
            <person name="Nagy L.G."/>
            <person name="Floudas D."/>
            <person name="Copeland A."/>
            <person name="Barry K.W."/>
            <person name="Cichocki N."/>
            <person name="Veneault-Fourrey C."/>
            <person name="LaButti K."/>
            <person name="Lindquist E.A."/>
            <person name="Lipzen A."/>
            <person name="Lundell T."/>
            <person name="Morin E."/>
            <person name="Murat C."/>
            <person name="Sun H."/>
            <person name="Tunlid A."/>
            <person name="Henrissat B."/>
            <person name="Grigoriev I.V."/>
            <person name="Hibbett D.S."/>
            <person name="Martin F."/>
            <person name="Nordberg H.P."/>
            <person name="Cantor M.N."/>
            <person name="Hua S.X."/>
        </authorList>
    </citation>
    <scope>NUCLEOTIDE SEQUENCE [LARGE SCALE GENOMIC DNA]</scope>
    <source>
        <strain evidence="1 2">F 1598</strain>
    </source>
</reference>
<evidence type="ECO:0000313" key="1">
    <source>
        <dbReference type="EMBL" id="KIM92079.1"/>
    </source>
</evidence>
<dbReference type="Proteomes" id="UP000054166">
    <property type="component" value="Unassembled WGS sequence"/>
</dbReference>
<protein>
    <submittedName>
        <fullName evidence="1">Uncharacterized protein</fullName>
    </submittedName>
</protein>
<sequence length="183" mass="20320">MCTGSIPCIGHPKLDSLQSVPLHPKKSLELAVGEHDHRMFVVPGSGQNTKSRRIPNLPSGLCKCASVLRTVTFCLLVASSSSLEMTAFRARWKLGRALLFLQEKFAFAFVLSLVADDFHHHSLVSHHPGITSSSRPSCHITRRNTPSFSPAQWPYCLLVRIQISIFSYCASLPYFLSLRNSRG</sequence>
<keyword evidence="2" id="KW-1185">Reference proteome</keyword>